<gene>
    <name evidence="1" type="ORF">M404DRAFT_329041</name>
</gene>
<organism evidence="1 2">
    <name type="scientific">Pisolithus tinctorius Marx 270</name>
    <dbReference type="NCBI Taxonomy" id="870435"/>
    <lineage>
        <taxon>Eukaryota</taxon>
        <taxon>Fungi</taxon>
        <taxon>Dikarya</taxon>
        <taxon>Basidiomycota</taxon>
        <taxon>Agaricomycotina</taxon>
        <taxon>Agaricomycetes</taxon>
        <taxon>Agaricomycetidae</taxon>
        <taxon>Boletales</taxon>
        <taxon>Sclerodermatineae</taxon>
        <taxon>Pisolithaceae</taxon>
        <taxon>Pisolithus</taxon>
    </lineage>
</organism>
<dbReference type="HOGENOM" id="CLU_2484221_0_0_1"/>
<name>A0A0C3PKV4_PISTI</name>
<reference evidence="2" key="2">
    <citation type="submission" date="2015-01" db="EMBL/GenBank/DDBJ databases">
        <title>Evolutionary Origins and Diversification of the Mycorrhizal Mutualists.</title>
        <authorList>
            <consortium name="DOE Joint Genome Institute"/>
            <consortium name="Mycorrhizal Genomics Consortium"/>
            <person name="Kohler A."/>
            <person name="Kuo A."/>
            <person name="Nagy L.G."/>
            <person name="Floudas D."/>
            <person name="Copeland A."/>
            <person name="Barry K.W."/>
            <person name="Cichocki N."/>
            <person name="Veneault-Fourrey C."/>
            <person name="LaButti K."/>
            <person name="Lindquist E.A."/>
            <person name="Lipzen A."/>
            <person name="Lundell T."/>
            <person name="Morin E."/>
            <person name="Murat C."/>
            <person name="Riley R."/>
            <person name="Ohm R."/>
            <person name="Sun H."/>
            <person name="Tunlid A."/>
            <person name="Henrissat B."/>
            <person name="Grigoriev I.V."/>
            <person name="Hibbett D.S."/>
            <person name="Martin F."/>
        </authorList>
    </citation>
    <scope>NUCLEOTIDE SEQUENCE [LARGE SCALE GENOMIC DNA]</scope>
    <source>
        <strain evidence="2">Marx 270</strain>
    </source>
</reference>
<dbReference type="AlphaFoldDB" id="A0A0C3PKV4"/>
<protein>
    <submittedName>
        <fullName evidence="1">Uncharacterized protein</fullName>
    </submittedName>
</protein>
<keyword evidence="2" id="KW-1185">Reference proteome</keyword>
<accession>A0A0C3PKV4</accession>
<reference evidence="1 2" key="1">
    <citation type="submission" date="2014-04" db="EMBL/GenBank/DDBJ databases">
        <authorList>
            <consortium name="DOE Joint Genome Institute"/>
            <person name="Kuo A."/>
            <person name="Kohler A."/>
            <person name="Costa M.D."/>
            <person name="Nagy L.G."/>
            <person name="Floudas D."/>
            <person name="Copeland A."/>
            <person name="Barry K.W."/>
            <person name="Cichocki N."/>
            <person name="Veneault-Fourrey C."/>
            <person name="LaButti K."/>
            <person name="Lindquist E.A."/>
            <person name="Lipzen A."/>
            <person name="Lundell T."/>
            <person name="Morin E."/>
            <person name="Murat C."/>
            <person name="Sun H."/>
            <person name="Tunlid A."/>
            <person name="Henrissat B."/>
            <person name="Grigoriev I.V."/>
            <person name="Hibbett D.S."/>
            <person name="Martin F."/>
            <person name="Nordberg H.P."/>
            <person name="Cantor M.N."/>
            <person name="Hua S.X."/>
        </authorList>
    </citation>
    <scope>NUCLEOTIDE SEQUENCE [LARGE SCALE GENOMIC DNA]</scope>
    <source>
        <strain evidence="1 2">Marx 270</strain>
    </source>
</reference>
<proteinExistence type="predicted"/>
<dbReference type="InParanoid" id="A0A0C3PKV4"/>
<evidence type="ECO:0000313" key="2">
    <source>
        <dbReference type="Proteomes" id="UP000054217"/>
    </source>
</evidence>
<sequence length="94" mass="11199">MYWIGFHLKTEQSMKGRSHVYLCQDNWRNDLEHKPQGNCKQGLGKSCLFFRQFVRAWIDESRSVISHLRMTSKMGARDMMKACVFLKYQKYISS</sequence>
<dbReference type="EMBL" id="KN831956">
    <property type="protein sequence ID" value="KIO08879.1"/>
    <property type="molecule type" value="Genomic_DNA"/>
</dbReference>
<evidence type="ECO:0000313" key="1">
    <source>
        <dbReference type="EMBL" id="KIO08879.1"/>
    </source>
</evidence>
<dbReference type="Proteomes" id="UP000054217">
    <property type="component" value="Unassembled WGS sequence"/>
</dbReference>